<evidence type="ECO:0000256" key="1">
    <source>
        <dbReference type="ARBA" id="ARBA00022801"/>
    </source>
</evidence>
<dbReference type="GO" id="GO:0005737">
    <property type="term" value="C:cytoplasm"/>
    <property type="evidence" value="ECO:0007669"/>
    <property type="project" value="TreeGrafter"/>
</dbReference>
<evidence type="ECO:0000259" key="2">
    <source>
        <dbReference type="SMART" id="SM00471"/>
    </source>
</evidence>
<dbReference type="PANTHER" id="PTHR11845:SF13">
    <property type="entry name" value="5'-DEOXYNUCLEOTIDASE HDDC2"/>
    <property type="match status" value="1"/>
</dbReference>
<dbReference type="SUPFAM" id="SSF109604">
    <property type="entry name" value="HD-domain/PDEase-like"/>
    <property type="match status" value="1"/>
</dbReference>
<proteinExistence type="predicted"/>
<organism evidence="3 4">
    <name type="scientific">Saccharospirillum salsuginis</name>
    <dbReference type="NCBI Taxonomy" id="418750"/>
    <lineage>
        <taxon>Bacteria</taxon>
        <taxon>Pseudomonadati</taxon>
        <taxon>Pseudomonadota</taxon>
        <taxon>Gammaproteobacteria</taxon>
        <taxon>Oceanospirillales</taxon>
        <taxon>Saccharospirillaceae</taxon>
        <taxon>Saccharospirillum</taxon>
    </lineage>
</organism>
<protein>
    <submittedName>
        <fullName evidence="3">5'-deoxynucleotidase</fullName>
    </submittedName>
</protein>
<evidence type="ECO:0000313" key="4">
    <source>
        <dbReference type="Proteomes" id="UP000626148"/>
    </source>
</evidence>
<evidence type="ECO:0000313" key="3">
    <source>
        <dbReference type="EMBL" id="GGX63722.1"/>
    </source>
</evidence>
<dbReference type="NCBIfam" id="NF003009">
    <property type="entry name" value="PRK03826.1"/>
    <property type="match status" value="1"/>
</dbReference>
<gene>
    <name evidence="3" type="ORF">GCM10007392_34190</name>
</gene>
<dbReference type="CDD" id="cd00077">
    <property type="entry name" value="HDc"/>
    <property type="match status" value="1"/>
</dbReference>
<name>A0A918KHZ8_9GAMM</name>
<dbReference type="Gene3D" id="1.10.3210.10">
    <property type="entry name" value="Hypothetical protein af1432"/>
    <property type="match status" value="1"/>
</dbReference>
<dbReference type="SMART" id="SM00471">
    <property type="entry name" value="HDc"/>
    <property type="match status" value="1"/>
</dbReference>
<dbReference type="InterPro" id="IPR039356">
    <property type="entry name" value="YfbR/HDDC2"/>
</dbReference>
<keyword evidence="1" id="KW-0378">Hydrolase</keyword>
<reference evidence="3" key="2">
    <citation type="submission" date="2020-09" db="EMBL/GenBank/DDBJ databases">
        <authorList>
            <person name="Sun Q."/>
            <person name="Kim S."/>
        </authorList>
    </citation>
    <scope>NUCLEOTIDE SEQUENCE</scope>
    <source>
        <strain evidence="3">KCTC 22169</strain>
    </source>
</reference>
<sequence>MTTYRFFAYLGRLRWIKRWGLKRNVIEENVMEHSWQVATIAHALAVIQVKHFNGTCSPEQVATAALYHDCSEIITGDLPSPIKYHSGTITQAYKAIEDEAEQEMLAQLPDTMKDAFRPYLLHRESDPEVANLVKAADLISAYLKCQSEIHAGNREFTTAERDIERSIRQLKRPEVEYFMATFVESYQLTLDELLTQHDRTQP</sequence>
<dbReference type="PANTHER" id="PTHR11845">
    <property type="entry name" value="5'-DEOXYNUCLEOTIDASE HDDC2"/>
    <property type="match status" value="1"/>
</dbReference>
<dbReference type="Pfam" id="PF12917">
    <property type="entry name" value="YfbR-like"/>
    <property type="match status" value="1"/>
</dbReference>
<dbReference type="AlphaFoldDB" id="A0A918KHZ8"/>
<dbReference type="Proteomes" id="UP000626148">
    <property type="component" value="Unassembled WGS sequence"/>
</dbReference>
<dbReference type="EMBL" id="BMXR01000009">
    <property type="protein sequence ID" value="GGX63722.1"/>
    <property type="molecule type" value="Genomic_DNA"/>
</dbReference>
<keyword evidence="4" id="KW-1185">Reference proteome</keyword>
<dbReference type="GO" id="GO:0002953">
    <property type="term" value="F:5'-deoxynucleotidase activity"/>
    <property type="evidence" value="ECO:0007669"/>
    <property type="project" value="InterPro"/>
</dbReference>
<dbReference type="InterPro" id="IPR003607">
    <property type="entry name" value="HD/PDEase_dom"/>
</dbReference>
<reference evidence="3" key="1">
    <citation type="journal article" date="2014" name="Int. J. Syst. Evol. Microbiol.">
        <title>Complete genome sequence of Corynebacterium casei LMG S-19264T (=DSM 44701T), isolated from a smear-ripened cheese.</title>
        <authorList>
            <consortium name="US DOE Joint Genome Institute (JGI-PGF)"/>
            <person name="Walter F."/>
            <person name="Albersmeier A."/>
            <person name="Kalinowski J."/>
            <person name="Ruckert C."/>
        </authorList>
    </citation>
    <scope>NUCLEOTIDE SEQUENCE</scope>
    <source>
        <strain evidence="3">KCTC 22169</strain>
    </source>
</reference>
<feature type="domain" description="HD/PDEase" evidence="2">
    <location>
        <begin position="26"/>
        <end position="151"/>
    </location>
</feature>
<comment type="caution">
    <text evidence="3">The sequence shown here is derived from an EMBL/GenBank/DDBJ whole genome shotgun (WGS) entry which is preliminary data.</text>
</comment>
<dbReference type="RefSeq" id="WP_189610944.1">
    <property type="nucleotide sequence ID" value="NZ_BMXR01000009.1"/>
</dbReference>
<accession>A0A918KHZ8</accession>